<evidence type="ECO:0000313" key="8">
    <source>
        <dbReference type="EMBL" id="MBB5217990.1"/>
    </source>
</evidence>
<feature type="domain" description="Core-binding (CB)" evidence="7">
    <location>
        <begin position="1"/>
        <end position="84"/>
    </location>
</feature>
<evidence type="ECO:0000313" key="9">
    <source>
        <dbReference type="EMBL" id="QOS40294.1"/>
    </source>
</evidence>
<evidence type="ECO:0000256" key="3">
    <source>
        <dbReference type="ARBA" id="ARBA00023125"/>
    </source>
</evidence>
<dbReference type="PANTHER" id="PTHR30349:SF81">
    <property type="entry name" value="TYROSINE RECOMBINASE XERC"/>
    <property type="match status" value="1"/>
</dbReference>
<dbReference type="InterPro" id="IPR010998">
    <property type="entry name" value="Integrase_recombinase_N"/>
</dbReference>
<dbReference type="SUPFAM" id="SSF47823">
    <property type="entry name" value="lambda integrase-like, N-terminal domain"/>
    <property type="match status" value="1"/>
</dbReference>
<dbReference type="CDD" id="cd00798">
    <property type="entry name" value="INT_XerDC_C"/>
    <property type="match status" value="1"/>
</dbReference>
<dbReference type="AlphaFoldDB" id="A0A840SBA2"/>
<reference evidence="8 10" key="2">
    <citation type="submission" date="2020-08" db="EMBL/GenBank/DDBJ databases">
        <title>Genomic Encyclopedia of Type Strains, Phase IV (KMG-IV): sequencing the most valuable type-strain genomes for metagenomic binning, comparative biology and taxonomic classification.</title>
        <authorList>
            <person name="Goeker M."/>
        </authorList>
    </citation>
    <scope>NUCLEOTIDE SEQUENCE [LARGE SCALE GENOMIC DNA]</scope>
    <source>
        <strain evidence="8 10">DSM 103679</strain>
    </source>
</reference>
<dbReference type="PROSITE" id="PS51900">
    <property type="entry name" value="CB"/>
    <property type="match status" value="1"/>
</dbReference>
<evidence type="ECO:0000256" key="2">
    <source>
        <dbReference type="ARBA" id="ARBA00022908"/>
    </source>
</evidence>
<dbReference type="InterPro" id="IPR004107">
    <property type="entry name" value="Integrase_SAM-like_N"/>
</dbReference>
<protein>
    <submittedName>
        <fullName evidence="8 9">Recombinase XerD</fullName>
    </submittedName>
</protein>
<dbReference type="KEGG" id="trc:DYE49_07425"/>
<dbReference type="PANTHER" id="PTHR30349">
    <property type="entry name" value="PHAGE INTEGRASE-RELATED"/>
    <property type="match status" value="1"/>
</dbReference>
<sequence length="305" mass="35378">MEGILQEFYNDLVLTDRRSLLTAETYCFCVKEFLGWMENESLTLKTVQLKDFIYYFLWRKTSGNTELTVAKDLSALRSFGNFLVNKSVWSENILVELERPKVHRNIPAVFSVEEVDSFLDSIDVSEPLGIRDRALFELIYSCGLRISEVCGIEESDIHFDSSYIIVVGKGRKERMVPFGSAAKEWLKKWLDVRPLLVKDRKVTKLFVNYRGEPISRKGIWKNFQKFESLSGVHGKVHTLRHSFATHLLDGGADLRSVQELLGHADLATTQIYTHVNETELQDYHEEFFPGHKISFEEWEKKNEKN</sequence>
<dbReference type="GO" id="GO:0003677">
    <property type="term" value="F:DNA binding"/>
    <property type="evidence" value="ECO:0007669"/>
    <property type="project" value="UniProtKB-UniRule"/>
</dbReference>
<dbReference type="InterPro" id="IPR013762">
    <property type="entry name" value="Integrase-like_cat_sf"/>
</dbReference>
<dbReference type="EMBL" id="JACHFR010000001">
    <property type="protein sequence ID" value="MBB5217990.1"/>
    <property type="molecule type" value="Genomic_DNA"/>
</dbReference>
<accession>A0A840SBA2</accession>
<dbReference type="Gene3D" id="1.10.150.130">
    <property type="match status" value="1"/>
</dbReference>
<keyword evidence="4" id="KW-0233">DNA recombination</keyword>
<dbReference type="GO" id="GO:0007059">
    <property type="term" value="P:chromosome segregation"/>
    <property type="evidence" value="ECO:0007669"/>
    <property type="project" value="UniProtKB-KW"/>
</dbReference>
<dbReference type="Pfam" id="PF02899">
    <property type="entry name" value="Phage_int_SAM_1"/>
    <property type="match status" value="1"/>
</dbReference>
<keyword evidence="2" id="KW-0229">DNA integration</keyword>
<keyword evidence="10" id="KW-1185">Reference proteome</keyword>
<dbReference type="InterPro" id="IPR050090">
    <property type="entry name" value="Tyrosine_recombinase_XerCD"/>
</dbReference>
<dbReference type="PROSITE" id="PS51898">
    <property type="entry name" value="TYR_RECOMBINASE"/>
    <property type="match status" value="1"/>
</dbReference>
<dbReference type="RefSeq" id="WP_184651426.1">
    <property type="nucleotide sequence ID" value="NZ_JACHFR010000001.1"/>
</dbReference>
<name>A0A840SBA2_9SPIR</name>
<proteinExistence type="predicted"/>
<feature type="domain" description="Tyr recombinase" evidence="6">
    <location>
        <begin position="105"/>
        <end position="285"/>
    </location>
</feature>
<evidence type="ECO:0000259" key="7">
    <source>
        <dbReference type="PROSITE" id="PS51900"/>
    </source>
</evidence>
<keyword evidence="3 5" id="KW-0238">DNA-binding</keyword>
<dbReference type="GO" id="GO:0006310">
    <property type="term" value="P:DNA recombination"/>
    <property type="evidence" value="ECO:0007669"/>
    <property type="project" value="UniProtKB-KW"/>
</dbReference>
<dbReference type="InterPro" id="IPR002104">
    <property type="entry name" value="Integrase_catalytic"/>
</dbReference>
<evidence type="ECO:0000256" key="1">
    <source>
        <dbReference type="ARBA" id="ARBA00022829"/>
    </source>
</evidence>
<gene>
    <name evidence="9" type="ORF">DYE49_07425</name>
    <name evidence="8" type="ORF">HNP77_000334</name>
</gene>
<dbReference type="InterPro" id="IPR044068">
    <property type="entry name" value="CB"/>
</dbReference>
<dbReference type="Proteomes" id="UP000593591">
    <property type="component" value="Chromosome"/>
</dbReference>
<evidence type="ECO:0000313" key="11">
    <source>
        <dbReference type="Proteomes" id="UP000593591"/>
    </source>
</evidence>
<dbReference type="InterPro" id="IPR011010">
    <property type="entry name" value="DNA_brk_join_enz"/>
</dbReference>
<organism evidence="8 10">
    <name type="scientific">Treponema rectale</name>
    <dbReference type="NCBI Taxonomy" id="744512"/>
    <lineage>
        <taxon>Bacteria</taxon>
        <taxon>Pseudomonadati</taxon>
        <taxon>Spirochaetota</taxon>
        <taxon>Spirochaetia</taxon>
        <taxon>Spirochaetales</taxon>
        <taxon>Treponemataceae</taxon>
        <taxon>Treponema</taxon>
    </lineage>
</organism>
<keyword evidence="1" id="KW-0159">Chromosome partition</keyword>
<reference evidence="9 11" key="1">
    <citation type="submission" date="2018-08" db="EMBL/GenBank/DDBJ databases">
        <title>The first complete genome of Treponema rectale (CHPAT), a commensal spirochete of the bovine rectum.</title>
        <authorList>
            <person name="Staton G.J."/>
            <person name="Clegg S.R."/>
            <person name="Carter S.D."/>
            <person name="Radford A.D."/>
            <person name="Darby A."/>
            <person name="Hall N."/>
            <person name="Birtles R.J."/>
            <person name="Evans N.J."/>
        </authorList>
    </citation>
    <scope>NUCLEOTIDE SEQUENCE [LARGE SCALE GENOMIC DNA]</scope>
    <source>
        <strain evidence="9 11">CHPA</strain>
    </source>
</reference>
<evidence type="ECO:0000259" key="6">
    <source>
        <dbReference type="PROSITE" id="PS51898"/>
    </source>
</evidence>
<evidence type="ECO:0000256" key="4">
    <source>
        <dbReference type="ARBA" id="ARBA00023172"/>
    </source>
</evidence>
<dbReference type="GO" id="GO:0015074">
    <property type="term" value="P:DNA integration"/>
    <property type="evidence" value="ECO:0007669"/>
    <property type="project" value="UniProtKB-KW"/>
</dbReference>
<dbReference type="Pfam" id="PF00589">
    <property type="entry name" value="Phage_integrase"/>
    <property type="match status" value="1"/>
</dbReference>
<dbReference type="Gene3D" id="1.10.443.10">
    <property type="entry name" value="Intergrase catalytic core"/>
    <property type="match status" value="1"/>
</dbReference>
<evidence type="ECO:0000313" key="10">
    <source>
        <dbReference type="Proteomes" id="UP000578697"/>
    </source>
</evidence>
<dbReference type="Proteomes" id="UP000578697">
    <property type="component" value="Unassembled WGS sequence"/>
</dbReference>
<dbReference type="SUPFAM" id="SSF56349">
    <property type="entry name" value="DNA breaking-rejoining enzymes"/>
    <property type="match status" value="1"/>
</dbReference>
<dbReference type="EMBL" id="CP031517">
    <property type="protein sequence ID" value="QOS40294.1"/>
    <property type="molecule type" value="Genomic_DNA"/>
</dbReference>
<evidence type="ECO:0000256" key="5">
    <source>
        <dbReference type="PROSITE-ProRule" id="PRU01248"/>
    </source>
</evidence>